<dbReference type="Proteomes" id="UP001234297">
    <property type="component" value="Chromosome 4"/>
</dbReference>
<organism evidence="1 2">
    <name type="scientific">Persea americana</name>
    <name type="common">Avocado</name>
    <dbReference type="NCBI Taxonomy" id="3435"/>
    <lineage>
        <taxon>Eukaryota</taxon>
        <taxon>Viridiplantae</taxon>
        <taxon>Streptophyta</taxon>
        <taxon>Embryophyta</taxon>
        <taxon>Tracheophyta</taxon>
        <taxon>Spermatophyta</taxon>
        <taxon>Magnoliopsida</taxon>
        <taxon>Magnoliidae</taxon>
        <taxon>Laurales</taxon>
        <taxon>Lauraceae</taxon>
        <taxon>Persea</taxon>
    </lineage>
</organism>
<accession>A0ACC2K7A5</accession>
<dbReference type="EMBL" id="CM056812">
    <property type="protein sequence ID" value="KAJ8616976.1"/>
    <property type="molecule type" value="Genomic_DNA"/>
</dbReference>
<keyword evidence="2" id="KW-1185">Reference proteome</keyword>
<reference evidence="1 2" key="1">
    <citation type="journal article" date="2022" name="Hortic Res">
        <title>A haplotype resolved chromosomal level avocado genome allows analysis of novel avocado genes.</title>
        <authorList>
            <person name="Nath O."/>
            <person name="Fletcher S.J."/>
            <person name="Hayward A."/>
            <person name="Shaw L.M."/>
            <person name="Masouleh A.K."/>
            <person name="Furtado A."/>
            <person name="Henry R.J."/>
            <person name="Mitter N."/>
        </authorList>
    </citation>
    <scope>NUCLEOTIDE SEQUENCE [LARGE SCALE GENOMIC DNA]</scope>
    <source>
        <strain evidence="2">cv. Hass</strain>
    </source>
</reference>
<proteinExistence type="predicted"/>
<name>A0ACC2K7A5_PERAE</name>
<gene>
    <name evidence="1" type="ORF">MRB53_013162</name>
</gene>
<sequence>MPSMKDVLMHVRRSLIVVEEGFRSLVQQILSPFLLWLWVIPKNYQVPRTGSLNDTLTASLVSLDETLNETHFSGVSSPTSSRLLSSSVPSVNIIGETVLVVESYLVPTRNPCSLLSLLSLLSDEKRGKRVKVLNPCRTQRLKLCHNACSKSDLSVQPENVRDVINKLEKVMGQ</sequence>
<protein>
    <submittedName>
        <fullName evidence="1">Uncharacterized protein</fullName>
    </submittedName>
</protein>
<comment type="caution">
    <text evidence="1">The sequence shown here is derived from an EMBL/GenBank/DDBJ whole genome shotgun (WGS) entry which is preliminary data.</text>
</comment>
<evidence type="ECO:0000313" key="2">
    <source>
        <dbReference type="Proteomes" id="UP001234297"/>
    </source>
</evidence>
<evidence type="ECO:0000313" key="1">
    <source>
        <dbReference type="EMBL" id="KAJ8616976.1"/>
    </source>
</evidence>